<evidence type="ECO:0000256" key="1">
    <source>
        <dbReference type="SAM" id="Phobius"/>
    </source>
</evidence>
<protein>
    <submittedName>
        <fullName evidence="2">Uncharacterized protein</fullName>
    </submittedName>
</protein>
<feature type="transmembrane region" description="Helical" evidence="1">
    <location>
        <begin position="9"/>
        <end position="29"/>
    </location>
</feature>
<proteinExistence type="predicted"/>
<reference evidence="2" key="2">
    <citation type="submission" date="2023-02" db="EMBL/GenBank/DDBJ databases">
        <authorList>
            <consortium name="DOE Joint Genome Institute"/>
            <person name="Mondo S.J."/>
            <person name="Chang Y."/>
            <person name="Wang Y."/>
            <person name="Ahrendt S."/>
            <person name="Andreopoulos W."/>
            <person name="Barry K."/>
            <person name="Beard J."/>
            <person name="Benny G.L."/>
            <person name="Blankenship S."/>
            <person name="Bonito G."/>
            <person name="Cuomo C."/>
            <person name="Desiro A."/>
            <person name="Gervers K.A."/>
            <person name="Hundley H."/>
            <person name="Kuo A."/>
            <person name="LaButti K."/>
            <person name="Lang B.F."/>
            <person name="Lipzen A."/>
            <person name="O'Donnell K."/>
            <person name="Pangilinan J."/>
            <person name="Reynolds N."/>
            <person name="Sandor L."/>
            <person name="Smith M.W."/>
            <person name="Tsang A."/>
            <person name="Grigoriev I.V."/>
            <person name="Stajich J.E."/>
            <person name="Spatafora J.W."/>
        </authorList>
    </citation>
    <scope>NUCLEOTIDE SEQUENCE</scope>
    <source>
        <strain evidence="2">RSA 2281</strain>
    </source>
</reference>
<sequence length="310" mass="35389">MLDRVPLEIVLYIISLVPLTTFSTLYQVLPEHIIDEALRIHLSSSSSSPSSTVRLQPFLNLVSTNLCELSAPRPDASCWLKNESWLPLYFSKLDIPNRIVWLFPSFSSQQHYFRVEDAYVSHGKLLLRPSSTRIITIEEGRRKMMIPGMDYHDNNSKDGSKVGNHHHHHHYKKGKTTLASLWDIRKQLPPTRAGTFSGASEFTTQSQLCREMTIERSDCWVDACLLCPSNNKQMEEEVTRTTATTITTKQQNNNSGEQPPRPILPKCYARKIPARERDPAFTSSSACGYFLVERVGLKIPAFLDLFDHHY</sequence>
<name>A0AAD5JUY7_9FUNG</name>
<gene>
    <name evidence="2" type="ORF">BDA99DRAFT_146746</name>
</gene>
<keyword evidence="3" id="KW-1185">Reference proteome</keyword>
<dbReference type="Proteomes" id="UP001209540">
    <property type="component" value="Unassembled WGS sequence"/>
</dbReference>
<keyword evidence="1" id="KW-1133">Transmembrane helix</keyword>
<reference evidence="2" key="1">
    <citation type="journal article" date="2022" name="IScience">
        <title>Evolution of zygomycete secretomes and the origins of terrestrial fungal ecologies.</title>
        <authorList>
            <person name="Chang Y."/>
            <person name="Wang Y."/>
            <person name="Mondo S."/>
            <person name="Ahrendt S."/>
            <person name="Andreopoulos W."/>
            <person name="Barry K."/>
            <person name="Beard J."/>
            <person name="Benny G.L."/>
            <person name="Blankenship S."/>
            <person name="Bonito G."/>
            <person name="Cuomo C."/>
            <person name="Desiro A."/>
            <person name="Gervers K.A."/>
            <person name="Hundley H."/>
            <person name="Kuo A."/>
            <person name="LaButti K."/>
            <person name="Lang B.F."/>
            <person name="Lipzen A."/>
            <person name="O'Donnell K."/>
            <person name="Pangilinan J."/>
            <person name="Reynolds N."/>
            <person name="Sandor L."/>
            <person name="Smith M.E."/>
            <person name="Tsang A."/>
            <person name="Grigoriev I.V."/>
            <person name="Stajich J.E."/>
            <person name="Spatafora J.W."/>
        </authorList>
    </citation>
    <scope>NUCLEOTIDE SEQUENCE</scope>
    <source>
        <strain evidence="2">RSA 2281</strain>
    </source>
</reference>
<dbReference type="AlphaFoldDB" id="A0AAD5JUY7"/>
<dbReference type="EMBL" id="JAIXMP010000022">
    <property type="protein sequence ID" value="KAI9255634.1"/>
    <property type="molecule type" value="Genomic_DNA"/>
</dbReference>
<keyword evidence="1" id="KW-0812">Transmembrane</keyword>
<evidence type="ECO:0000313" key="3">
    <source>
        <dbReference type="Proteomes" id="UP001209540"/>
    </source>
</evidence>
<comment type="caution">
    <text evidence="2">The sequence shown here is derived from an EMBL/GenBank/DDBJ whole genome shotgun (WGS) entry which is preliminary data.</text>
</comment>
<evidence type="ECO:0000313" key="2">
    <source>
        <dbReference type="EMBL" id="KAI9255634.1"/>
    </source>
</evidence>
<keyword evidence="1" id="KW-0472">Membrane</keyword>
<accession>A0AAD5JUY7</accession>
<organism evidence="2 3">
    <name type="scientific">Phascolomyces articulosus</name>
    <dbReference type="NCBI Taxonomy" id="60185"/>
    <lineage>
        <taxon>Eukaryota</taxon>
        <taxon>Fungi</taxon>
        <taxon>Fungi incertae sedis</taxon>
        <taxon>Mucoromycota</taxon>
        <taxon>Mucoromycotina</taxon>
        <taxon>Mucoromycetes</taxon>
        <taxon>Mucorales</taxon>
        <taxon>Lichtheimiaceae</taxon>
        <taxon>Phascolomyces</taxon>
    </lineage>
</organism>